<dbReference type="CDD" id="cd00383">
    <property type="entry name" value="trans_reg_C"/>
    <property type="match status" value="1"/>
</dbReference>
<dbReference type="Proteomes" id="UP001598448">
    <property type="component" value="Unassembled WGS sequence"/>
</dbReference>
<dbReference type="InterPro" id="IPR001867">
    <property type="entry name" value="OmpR/PhoB-type_DNA-bd"/>
</dbReference>
<dbReference type="PANTHER" id="PTHR48111">
    <property type="entry name" value="REGULATOR OF RPOS"/>
    <property type="match status" value="1"/>
</dbReference>
<protein>
    <submittedName>
        <fullName evidence="9">Response regulator transcription factor</fullName>
    </submittedName>
</protein>
<dbReference type="SUPFAM" id="SSF46894">
    <property type="entry name" value="C-terminal effector domain of the bipartite response regulators"/>
    <property type="match status" value="1"/>
</dbReference>
<accession>A0ABW6FSZ1</accession>
<evidence type="ECO:0000259" key="7">
    <source>
        <dbReference type="PROSITE" id="PS50110"/>
    </source>
</evidence>
<dbReference type="SMART" id="SM00448">
    <property type="entry name" value="REC"/>
    <property type="match status" value="1"/>
</dbReference>
<dbReference type="Pfam" id="PF00486">
    <property type="entry name" value="Trans_reg_C"/>
    <property type="match status" value="1"/>
</dbReference>
<dbReference type="EMBL" id="JBHXIJ010000293">
    <property type="protein sequence ID" value="MFD5102830.1"/>
    <property type="molecule type" value="Genomic_DNA"/>
</dbReference>
<dbReference type="InterPro" id="IPR036388">
    <property type="entry name" value="WH-like_DNA-bd_sf"/>
</dbReference>
<dbReference type="Pfam" id="PF00072">
    <property type="entry name" value="Response_reg"/>
    <property type="match status" value="1"/>
</dbReference>
<gene>
    <name evidence="9" type="ORF">ACFWJN_28205</name>
</gene>
<dbReference type="SUPFAM" id="SSF52172">
    <property type="entry name" value="CheY-like"/>
    <property type="match status" value="1"/>
</dbReference>
<evidence type="ECO:0000256" key="1">
    <source>
        <dbReference type="ARBA" id="ARBA00022553"/>
    </source>
</evidence>
<organism evidence="9 10">
    <name type="scientific">Streptomyces albidochromogenes</name>
    <dbReference type="NCBI Taxonomy" id="329524"/>
    <lineage>
        <taxon>Bacteria</taxon>
        <taxon>Bacillati</taxon>
        <taxon>Actinomycetota</taxon>
        <taxon>Actinomycetes</taxon>
        <taxon>Kitasatosporales</taxon>
        <taxon>Streptomycetaceae</taxon>
        <taxon>Streptomyces</taxon>
    </lineage>
</organism>
<evidence type="ECO:0000256" key="2">
    <source>
        <dbReference type="ARBA" id="ARBA00023015"/>
    </source>
</evidence>
<evidence type="ECO:0000256" key="4">
    <source>
        <dbReference type="ARBA" id="ARBA00023163"/>
    </source>
</evidence>
<evidence type="ECO:0000256" key="6">
    <source>
        <dbReference type="PROSITE-ProRule" id="PRU01091"/>
    </source>
</evidence>
<evidence type="ECO:0000256" key="5">
    <source>
        <dbReference type="PROSITE-ProRule" id="PRU00169"/>
    </source>
</evidence>
<keyword evidence="2" id="KW-0805">Transcription regulation</keyword>
<sequence>MVAEDDEKQAELVRRYLEREGHSVTVVADGRAALDRVRECEPDLLVLDVMMPRTDGLDVVRVLRGEARELPVLMLTARSTEDDLLLGLDLGADDYMTKPYSPRELMARVRTLLRRTGRGGTPVADDDRVLSVGTLRVDGDRHEVTVDGSPVECTPGEFRIIAALAAAPDRVFTRPQLLQELHGFGRYVSERTVDMHVMNLRRKIEPAPRTPARLLTVFGVGYKLTDPAKDARHATS</sequence>
<dbReference type="PROSITE" id="PS51755">
    <property type="entry name" value="OMPR_PHOB"/>
    <property type="match status" value="1"/>
</dbReference>
<dbReference type="SMART" id="SM00862">
    <property type="entry name" value="Trans_reg_C"/>
    <property type="match status" value="1"/>
</dbReference>
<feature type="DNA-binding region" description="OmpR/PhoB-type" evidence="6">
    <location>
        <begin position="127"/>
        <end position="226"/>
    </location>
</feature>
<dbReference type="InterPro" id="IPR039420">
    <property type="entry name" value="WalR-like"/>
</dbReference>
<dbReference type="PANTHER" id="PTHR48111:SF4">
    <property type="entry name" value="DNA-BINDING DUAL TRANSCRIPTIONAL REGULATOR OMPR"/>
    <property type="match status" value="1"/>
</dbReference>
<feature type="modified residue" description="4-aspartylphosphate" evidence="5">
    <location>
        <position position="48"/>
    </location>
</feature>
<keyword evidence="3 6" id="KW-0238">DNA-binding</keyword>
<keyword evidence="10" id="KW-1185">Reference proteome</keyword>
<evidence type="ECO:0000313" key="10">
    <source>
        <dbReference type="Proteomes" id="UP001598448"/>
    </source>
</evidence>
<keyword evidence="4" id="KW-0804">Transcription</keyword>
<keyword evidence="1 5" id="KW-0597">Phosphoprotein</keyword>
<name>A0ABW6FSZ1_9ACTN</name>
<dbReference type="Gene3D" id="3.40.50.2300">
    <property type="match status" value="1"/>
</dbReference>
<dbReference type="InterPro" id="IPR011006">
    <property type="entry name" value="CheY-like_superfamily"/>
</dbReference>
<evidence type="ECO:0000313" key="9">
    <source>
        <dbReference type="EMBL" id="MFD5102830.1"/>
    </source>
</evidence>
<dbReference type="InterPro" id="IPR001789">
    <property type="entry name" value="Sig_transdc_resp-reg_receiver"/>
</dbReference>
<feature type="domain" description="Response regulatory" evidence="7">
    <location>
        <begin position="1"/>
        <end position="113"/>
    </location>
</feature>
<comment type="caution">
    <text evidence="9">The sequence shown here is derived from an EMBL/GenBank/DDBJ whole genome shotgun (WGS) entry which is preliminary data.</text>
</comment>
<dbReference type="Gene3D" id="1.10.10.10">
    <property type="entry name" value="Winged helix-like DNA-binding domain superfamily/Winged helix DNA-binding domain"/>
    <property type="match status" value="1"/>
</dbReference>
<feature type="domain" description="OmpR/PhoB-type" evidence="8">
    <location>
        <begin position="127"/>
        <end position="226"/>
    </location>
</feature>
<dbReference type="InterPro" id="IPR016032">
    <property type="entry name" value="Sig_transdc_resp-reg_C-effctor"/>
</dbReference>
<dbReference type="PROSITE" id="PS50110">
    <property type="entry name" value="RESPONSE_REGULATORY"/>
    <property type="match status" value="1"/>
</dbReference>
<evidence type="ECO:0000256" key="3">
    <source>
        <dbReference type="ARBA" id="ARBA00023125"/>
    </source>
</evidence>
<dbReference type="Gene3D" id="6.10.250.690">
    <property type="match status" value="1"/>
</dbReference>
<evidence type="ECO:0000259" key="8">
    <source>
        <dbReference type="PROSITE" id="PS51755"/>
    </source>
</evidence>
<dbReference type="RefSeq" id="WP_386720331.1">
    <property type="nucleotide sequence ID" value="NZ_JBHXIJ010000293.1"/>
</dbReference>
<proteinExistence type="predicted"/>
<reference evidence="9 10" key="1">
    <citation type="submission" date="2024-09" db="EMBL/GenBank/DDBJ databases">
        <title>The Natural Products Discovery Center: Release of the First 8490 Sequenced Strains for Exploring Actinobacteria Biosynthetic Diversity.</title>
        <authorList>
            <person name="Kalkreuter E."/>
            <person name="Kautsar S.A."/>
            <person name="Yang D."/>
            <person name="Bader C.D."/>
            <person name="Teijaro C.N."/>
            <person name="Fluegel L."/>
            <person name="Davis C.M."/>
            <person name="Simpson J.R."/>
            <person name="Lauterbach L."/>
            <person name="Steele A.D."/>
            <person name="Gui C."/>
            <person name="Meng S."/>
            <person name="Li G."/>
            <person name="Viehrig K."/>
            <person name="Ye F."/>
            <person name="Su P."/>
            <person name="Kiefer A.F."/>
            <person name="Nichols A."/>
            <person name="Cepeda A.J."/>
            <person name="Yan W."/>
            <person name="Fan B."/>
            <person name="Jiang Y."/>
            <person name="Adhikari A."/>
            <person name="Zheng C.-J."/>
            <person name="Schuster L."/>
            <person name="Cowan T.M."/>
            <person name="Smanski M.J."/>
            <person name="Chevrette M.G."/>
            <person name="De Carvalho L.P.S."/>
            <person name="Shen B."/>
        </authorList>
    </citation>
    <scope>NUCLEOTIDE SEQUENCE [LARGE SCALE GENOMIC DNA]</scope>
    <source>
        <strain evidence="9 10">NPDC058348</strain>
    </source>
</reference>